<organism evidence="2 3">
    <name type="scientific">Flaviramulus aquimarinus</name>
    <dbReference type="NCBI Taxonomy" id="1170456"/>
    <lineage>
        <taxon>Bacteria</taxon>
        <taxon>Pseudomonadati</taxon>
        <taxon>Bacteroidota</taxon>
        <taxon>Flavobacteriia</taxon>
        <taxon>Flavobacteriales</taxon>
        <taxon>Flavobacteriaceae</taxon>
        <taxon>Flaviramulus</taxon>
    </lineage>
</organism>
<comment type="caution">
    <text evidence="2">The sequence shown here is derived from an EMBL/GenBank/DDBJ whole genome shotgun (WGS) entry which is preliminary data.</text>
</comment>
<dbReference type="RefSeq" id="WP_345274206.1">
    <property type="nucleotide sequence ID" value="NZ_BAABJH010000005.1"/>
</dbReference>
<evidence type="ECO:0000313" key="3">
    <source>
        <dbReference type="Proteomes" id="UP001500433"/>
    </source>
</evidence>
<keyword evidence="1" id="KW-0175">Coiled coil</keyword>
<accession>A0ABP9FB64</accession>
<sequence length="175" mass="20234">MKIKFIALGLILFTFFGCCKDCKKELKEANDALENCNKELKAINLYKKKIESDLIMFDNKNLCESNESVFKTKSQYKHKKKYAKLTLKIPKGFPDPNRTINGNIITYTTKGGLFNKKPRQFKDRVTFSQEYQEIIVVLNIEYDENNECPDILGRKKKTSVIGGTHPLIPEDKDNK</sequence>
<name>A0ABP9FB64_9FLAO</name>
<dbReference type="Proteomes" id="UP001500433">
    <property type="component" value="Unassembled WGS sequence"/>
</dbReference>
<evidence type="ECO:0000256" key="1">
    <source>
        <dbReference type="SAM" id="Coils"/>
    </source>
</evidence>
<dbReference type="PROSITE" id="PS51257">
    <property type="entry name" value="PROKAR_LIPOPROTEIN"/>
    <property type="match status" value="1"/>
</dbReference>
<protein>
    <recommendedName>
        <fullName evidence="4">Lipoprotein</fullName>
    </recommendedName>
</protein>
<keyword evidence="3" id="KW-1185">Reference proteome</keyword>
<dbReference type="EMBL" id="BAABJH010000005">
    <property type="protein sequence ID" value="GAA4896868.1"/>
    <property type="molecule type" value="Genomic_DNA"/>
</dbReference>
<gene>
    <name evidence="2" type="ORF">GCM10023311_22020</name>
</gene>
<proteinExistence type="predicted"/>
<evidence type="ECO:0000313" key="2">
    <source>
        <dbReference type="EMBL" id="GAA4896868.1"/>
    </source>
</evidence>
<reference evidence="3" key="1">
    <citation type="journal article" date="2019" name="Int. J. Syst. Evol. Microbiol.">
        <title>The Global Catalogue of Microorganisms (GCM) 10K type strain sequencing project: providing services to taxonomists for standard genome sequencing and annotation.</title>
        <authorList>
            <consortium name="The Broad Institute Genomics Platform"/>
            <consortium name="The Broad Institute Genome Sequencing Center for Infectious Disease"/>
            <person name="Wu L."/>
            <person name="Ma J."/>
        </authorList>
    </citation>
    <scope>NUCLEOTIDE SEQUENCE [LARGE SCALE GENOMIC DNA]</scope>
    <source>
        <strain evidence="3">JCM 18274</strain>
    </source>
</reference>
<feature type="coiled-coil region" evidence="1">
    <location>
        <begin position="19"/>
        <end position="46"/>
    </location>
</feature>
<evidence type="ECO:0008006" key="4">
    <source>
        <dbReference type="Google" id="ProtNLM"/>
    </source>
</evidence>